<evidence type="ECO:0000313" key="3">
    <source>
        <dbReference type="Proteomes" id="UP000011721"/>
    </source>
</evidence>
<dbReference type="STRING" id="1167006.UWK_02342"/>
<proteinExistence type="predicted"/>
<dbReference type="InterPro" id="IPR041215">
    <property type="entry name" value="FlgO_dom"/>
</dbReference>
<organism evidence="2 3">
    <name type="scientific">Desulfocapsa sulfexigens (strain DSM 10523 / SB164P1)</name>
    <dbReference type="NCBI Taxonomy" id="1167006"/>
    <lineage>
        <taxon>Bacteria</taxon>
        <taxon>Pseudomonadati</taxon>
        <taxon>Thermodesulfobacteriota</taxon>
        <taxon>Desulfobulbia</taxon>
        <taxon>Desulfobulbales</taxon>
        <taxon>Desulfocapsaceae</taxon>
        <taxon>Desulfocapsa</taxon>
    </lineage>
</organism>
<dbReference type="KEGG" id="dsf:UWK_02342"/>
<dbReference type="OrthoDB" id="5431215at2"/>
<gene>
    <name evidence="2" type="ordered locus">UWK_02342</name>
</gene>
<dbReference type="Proteomes" id="UP000011721">
    <property type="component" value="Chromosome"/>
</dbReference>
<dbReference type="HOGENOM" id="CLU_111499_0_0_7"/>
<protein>
    <submittedName>
        <fullName evidence="2">Putative integral membrane protein</fullName>
    </submittedName>
</protein>
<name>M1PB61_DESSD</name>
<dbReference type="RefSeq" id="WP_015404570.1">
    <property type="nucleotide sequence ID" value="NC_020304.1"/>
</dbReference>
<keyword evidence="3" id="KW-1185">Reference proteome</keyword>
<evidence type="ECO:0000259" key="1">
    <source>
        <dbReference type="Pfam" id="PF17680"/>
    </source>
</evidence>
<sequence length="208" mass="23236">MKPLYQILLIVLLTPLLSSCSSLNCTRLETLLGADIDLINLGNKITDDLSSSAMPPLRPRHPEDAVLTSTFVDLDNLESTSQMGRLLQSHIGARLVQLGYTVKEVNLRNTMKITPADGETILSRDLSQITPEQPVQAILVGTYSINNRTLYITAKLIHPVSRNIISAQSYKLCMDDNLLAMFNLQRQTHNQDNNIDQPSESLIDKIFY</sequence>
<feature type="domain" description="FlgO" evidence="1">
    <location>
        <begin position="44"/>
        <end position="175"/>
    </location>
</feature>
<accession>M1PB61</accession>
<dbReference type="AlphaFoldDB" id="M1PB61"/>
<evidence type="ECO:0000313" key="2">
    <source>
        <dbReference type="EMBL" id="AGF78882.1"/>
    </source>
</evidence>
<reference evidence="3" key="1">
    <citation type="journal article" date="2013" name="Stand. Genomic Sci.">
        <title>Complete genome sequence of Desulfocapsa sulfexigens, a marine deltaproteobacterium specialized in disproportionating inorganic sulfur compounds.</title>
        <authorList>
            <person name="Finster K.W."/>
            <person name="Kjeldsen K.U."/>
            <person name="Kube M."/>
            <person name="Reinhardt R."/>
            <person name="Mussmann M."/>
            <person name="Amann R."/>
            <person name="Schreiber L."/>
        </authorList>
    </citation>
    <scope>NUCLEOTIDE SEQUENCE [LARGE SCALE GENOMIC DNA]</scope>
    <source>
        <strain evidence="3">DSM 10523 / SB164P1</strain>
    </source>
</reference>
<dbReference type="EMBL" id="CP003985">
    <property type="protein sequence ID" value="AGF78882.1"/>
    <property type="molecule type" value="Genomic_DNA"/>
</dbReference>
<dbReference type="eggNOG" id="ENOG5030ICB">
    <property type="taxonomic scope" value="Bacteria"/>
</dbReference>
<dbReference type="PROSITE" id="PS51257">
    <property type="entry name" value="PROKAR_LIPOPROTEIN"/>
    <property type="match status" value="1"/>
</dbReference>
<dbReference type="Pfam" id="PF17680">
    <property type="entry name" value="FlgO"/>
    <property type="match status" value="1"/>
</dbReference>